<keyword evidence="3" id="KW-0540">Nuclease</keyword>
<comment type="caution">
    <text evidence="3">The sequence shown here is derived from an EMBL/GenBank/DDBJ whole genome shotgun (WGS) entry which is preliminary data.</text>
</comment>
<keyword evidence="4" id="KW-1185">Reference proteome</keyword>
<feature type="domain" description="HNH nuclease" evidence="2">
    <location>
        <begin position="417"/>
        <end position="478"/>
    </location>
</feature>
<dbReference type="InterPro" id="IPR003870">
    <property type="entry name" value="DUF222"/>
</dbReference>
<evidence type="ECO:0000313" key="4">
    <source>
        <dbReference type="Proteomes" id="UP000297496"/>
    </source>
</evidence>
<protein>
    <submittedName>
        <fullName evidence="3">HNH endonuclease</fullName>
    </submittedName>
</protein>
<keyword evidence="3" id="KW-0255">Endonuclease</keyword>
<dbReference type="Proteomes" id="UP000297496">
    <property type="component" value="Unassembled WGS sequence"/>
</dbReference>
<feature type="compositionally biased region" description="Basic and acidic residues" evidence="1">
    <location>
        <begin position="1"/>
        <end position="14"/>
    </location>
</feature>
<feature type="region of interest" description="Disordered" evidence="1">
    <location>
        <begin position="1"/>
        <end position="34"/>
    </location>
</feature>
<evidence type="ECO:0000256" key="1">
    <source>
        <dbReference type="SAM" id="MobiDB-lite"/>
    </source>
</evidence>
<name>A0A4Z1CIU8_9ACTN</name>
<dbReference type="EMBL" id="SRRO01000001">
    <property type="protein sequence ID" value="TGN66087.1"/>
    <property type="molecule type" value="Genomic_DNA"/>
</dbReference>
<dbReference type="OrthoDB" id="3778721at2"/>
<dbReference type="InterPro" id="IPR003615">
    <property type="entry name" value="HNH_nuc"/>
</dbReference>
<sequence length="535" mass="58079">MDRLPPRPGDEGKVRAQPGLRAPSTGRASSARCDPLSYPISRIERMSEELLAPGAGEVEDLSAAELLALARSRKSAEDRAAADLLDVAARWADLHPPESIHAAASFTVPGSQHEEPIAGEGAPLVAEFCCAELGTVLGITSTAAKKLIGHALELRHRLTRLWAQVQAGQVPAWRARAVADTTIHSTPPLTPEAAGFVDAQVAAVAGRIGTAQLDRLVAETIKRYDLATTDPTQDPEDGYLHVDPRHVTVDTDDVHYAGTMRIEAEVDIADALDLDRAVTHHAATQAALGSLLPLDARRAKALGDLARTQTALELAFADGGVQWSGFEARSARTSTTDESEPNLPAARQVVIHAHLDASFSGDTTVFGPTGRMENGRRLVLLDQIRSWCADSRTEVTIKPVIDLNSELTAQGYKVPADIREQVQLRDRMCVFPFCSRPARRCDVDHIIPWDDDAEAEGRPQPGPTTTSNLACLCRFHHRLKTHSAWRYAMTAPGAYEWTSPHGHRYRRDHTGTTDLDPPEPPDVAAPPGVPRPRRR</sequence>
<evidence type="ECO:0000259" key="2">
    <source>
        <dbReference type="SMART" id="SM00507"/>
    </source>
</evidence>
<dbReference type="Gene3D" id="1.10.30.50">
    <property type="match status" value="1"/>
</dbReference>
<accession>A0A4Z1CIU8</accession>
<dbReference type="GO" id="GO:0004519">
    <property type="term" value="F:endonuclease activity"/>
    <property type="evidence" value="ECO:0007669"/>
    <property type="project" value="UniProtKB-KW"/>
</dbReference>
<dbReference type="Pfam" id="PF02720">
    <property type="entry name" value="DUF222"/>
    <property type="match status" value="1"/>
</dbReference>
<feature type="region of interest" description="Disordered" evidence="1">
    <location>
        <begin position="498"/>
        <end position="535"/>
    </location>
</feature>
<keyword evidence="3" id="KW-0378">Hydrolase</keyword>
<dbReference type="AlphaFoldDB" id="A0A4Z1CIU8"/>
<feature type="compositionally biased region" description="Pro residues" evidence="1">
    <location>
        <begin position="518"/>
        <end position="535"/>
    </location>
</feature>
<dbReference type="SMART" id="SM00507">
    <property type="entry name" value="HNHc"/>
    <property type="match status" value="1"/>
</dbReference>
<organism evidence="3 4">
    <name type="scientific">Nocardioides eburneiflavus</name>
    <dbReference type="NCBI Taxonomy" id="2518372"/>
    <lineage>
        <taxon>Bacteria</taxon>
        <taxon>Bacillati</taxon>
        <taxon>Actinomycetota</taxon>
        <taxon>Actinomycetes</taxon>
        <taxon>Propionibacteriales</taxon>
        <taxon>Nocardioidaceae</taxon>
        <taxon>Nocardioides</taxon>
    </lineage>
</organism>
<evidence type="ECO:0000313" key="3">
    <source>
        <dbReference type="EMBL" id="TGN66087.1"/>
    </source>
</evidence>
<dbReference type="CDD" id="cd00085">
    <property type="entry name" value="HNHc"/>
    <property type="match status" value="1"/>
</dbReference>
<gene>
    <name evidence="3" type="ORF">EXE59_20620</name>
</gene>
<proteinExistence type="predicted"/>
<reference evidence="3 4" key="1">
    <citation type="submission" date="2019-04" db="EMBL/GenBank/DDBJ databases">
        <title>Three New Species of Nocardioides, Nocardioides euryhalodurans sp. nov., Nocardioides seonyuensis sp. nov. and Nocardioides eburneoflavus sp. nov. Isolated from Soil.</title>
        <authorList>
            <person name="Roh S.G."/>
            <person name="Lee C."/>
            <person name="Kim M.-K."/>
            <person name="Kim S.B."/>
        </authorList>
    </citation>
    <scope>NUCLEOTIDE SEQUENCE [LARGE SCALE GENOMIC DNA]</scope>
    <source>
        <strain evidence="3 4">MMS17-SY213</strain>
    </source>
</reference>